<dbReference type="InterPro" id="IPR051321">
    <property type="entry name" value="PHA/PHB_synthase"/>
</dbReference>
<dbReference type="SUPFAM" id="SSF53474">
    <property type="entry name" value="alpha/beta-Hydrolases"/>
    <property type="match status" value="1"/>
</dbReference>
<protein>
    <submittedName>
        <fullName evidence="2">Alpha/beta fold hydrolase</fullName>
    </submittedName>
</protein>
<dbReference type="AlphaFoldDB" id="A0A9X2JEQ1"/>
<dbReference type="PANTHER" id="PTHR36837:SF2">
    <property type="entry name" value="POLY(3-HYDROXYALKANOATE) POLYMERASE SUBUNIT PHAC"/>
    <property type="match status" value="1"/>
</dbReference>
<comment type="caution">
    <text evidence="2">The sequence shown here is derived from an EMBL/GenBank/DDBJ whole genome shotgun (WGS) entry which is preliminary data.</text>
</comment>
<name>A0A9X2JEQ1_9BACT</name>
<feature type="domain" description="AB hydrolase-1" evidence="1">
    <location>
        <begin position="97"/>
        <end position="341"/>
    </location>
</feature>
<dbReference type="InterPro" id="IPR000073">
    <property type="entry name" value="AB_hydrolase_1"/>
</dbReference>
<dbReference type="EMBL" id="JAMXLR010000020">
    <property type="protein sequence ID" value="MCO6043240.1"/>
    <property type="molecule type" value="Genomic_DNA"/>
</dbReference>
<keyword evidence="2" id="KW-0378">Hydrolase</keyword>
<evidence type="ECO:0000313" key="3">
    <source>
        <dbReference type="Proteomes" id="UP001155241"/>
    </source>
</evidence>
<dbReference type="Gene3D" id="3.40.50.1820">
    <property type="entry name" value="alpha/beta hydrolase"/>
    <property type="match status" value="1"/>
</dbReference>
<accession>A0A9X2JEQ1</accession>
<organism evidence="2 3">
    <name type="scientific">Aeoliella straminimaris</name>
    <dbReference type="NCBI Taxonomy" id="2954799"/>
    <lineage>
        <taxon>Bacteria</taxon>
        <taxon>Pseudomonadati</taxon>
        <taxon>Planctomycetota</taxon>
        <taxon>Planctomycetia</taxon>
        <taxon>Pirellulales</taxon>
        <taxon>Lacipirellulaceae</taxon>
        <taxon>Aeoliella</taxon>
    </lineage>
</organism>
<gene>
    <name evidence="2" type="ORF">NG895_04920</name>
</gene>
<proteinExistence type="predicted"/>
<evidence type="ECO:0000313" key="2">
    <source>
        <dbReference type="EMBL" id="MCO6043240.1"/>
    </source>
</evidence>
<dbReference type="GO" id="GO:0016787">
    <property type="term" value="F:hydrolase activity"/>
    <property type="evidence" value="ECO:0007669"/>
    <property type="project" value="UniProtKB-KW"/>
</dbReference>
<dbReference type="Proteomes" id="UP001155241">
    <property type="component" value="Unassembled WGS sequence"/>
</dbReference>
<dbReference type="RefSeq" id="WP_252851340.1">
    <property type="nucleotide sequence ID" value="NZ_JAMXLR010000020.1"/>
</dbReference>
<dbReference type="Pfam" id="PF00561">
    <property type="entry name" value="Abhydrolase_1"/>
    <property type="match status" value="1"/>
</dbReference>
<sequence>MNSAGPPTFLDALLELQGDSQLQTLRLWEHLLQFPRVVRPPTRISTTPYEVVLENNVFRLLRYQAKPARQSAEPVLICFALVNRPYVLDLPNGRSVVQRLLERGIDVWLIDWVAPTDANHGRCLADYVCGSMHEAVEATLQRAEVTQLNLLGYCMGGTMATIYTALFPQQVRNLILMAPPIDFHADDGLLNRWTQVDYFDVDQFVDVYGNCPGWFLQSCFQLMKPVQNYIEKYLNLHERIDSDASLENFLAMERWANDSIPIAGETFRDFVKLLYQQNQLTEGKLELRGVKVRLGSIQCPVLLLTADRDHLVSPRSSKALEQHVRSAEFESLSIDAGHIGLAVSARSHRELWPPASEWIAAHSTEVT</sequence>
<dbReference type="PANTHER" id="PTHR36837">
    <property type="entry name" value="POLY(3-HYDROXYALKANOATE) POLYMERASE SUBUNIT PHAC"/>
    <property type="match status" value="1"/>
</dbReference>
<dbReference type="InterPro" id="IPR029058">
    <property type="entry name" value="AB_hydrolase_fold"/>
</dbReference>
<keyword evidence="3" id="KW-1185">Reference proteome</keyword>
<evidence type="ECO:0000259" key="1">
    <source>
        <dbReference type="Pfam" id="PF00561"/>
    </source>
</evidence>
<reference evidence="2" key="1">
    <citation type="submission" date="2022-06" db="EMBL/GenBank/DDBJ databases">
        <title>Aeoliella straminimaris, a novel planctomycete from sediments.</title>
        <authorList>
            <person name="Vitorino I.R."/>
            <person name="Lage O.M."/>
        </authorList>
    </citation>
    <scope>NUCLEOTIDE SEQUENCE</scope>
    <source>
        <strain evidence="2">ICT_H6.2</strain>
    </source>
</reference>